<evidence type="ECO:0008006" key="3">
    <source>
        <dbReference type="Google" id="ProtNLM"/>
    </source>
</evidence>
<dbReference type="EMBL" id="CP004847">
    <property type="protein sequence ID" value="AGP79839.1"/>
    <property type="molecule type" value="Genomic_DNA"/>
</dbReference>
<dbReference type="GO" id="GO:0006259">
    <property type="term" value="P:DNA metabolic process"/>
    <property type="evidence" value="ECO:0007669"/>
    <property type="project" value="InterPro"/>
</dbReference>
<name>S5AKZ0_9ALTE</name>
<dbReference type="GO" id="GO:0003677">
    <property type="term" value="F:DNA binding"/>
    <property type="evidence" value="ECO:0007669"/>
    <property type="project" value="InterPro"/>
</dbReference>
<evidence type="ECO:0000313" key="2">
    <source>
        <dbReference type="Proteomes" id="UP000014909"/>
    </source>
</evidence>
<dbReference type="KEGG" id="amh:I633_22081"/>
<evidence type="ECO:0000313" key="1">
    <source>
        <dbReference type="EMBL" id="AGP79839.1"/>
    </source>
</evidence>
<keyword evidence="1" id="KW-0614">Plasmid</keyword>
<dbReference type="Pfam" id="PF03837">
    <property type="entry name" value="RecT"/>
    <property type="match status" value="1"/>
</dbReference>
<dbReference type="AlphaFoldDB" id="S5AKZ0"/>
<sequence>MSNMKQITALYKDESFKETFLANYEAAGESRQQAEIEYVAAFKTIYTNDSNGIMPNPPMFDATVDSIKRVLLSVSEQGLLLDPRKKEVAMTTTQSAGGLTTLDFILCYRGMYRLVGMSKKVLSTSVEIVYEGDHFEWKGSKVEPEYRMNLNHNKDCIMAGFCSFTMANGTIIAHLMMGEELDEIVKQAISASEAAGGNTDMWTGPWKGRSLRSRIFRSAFSIHKASLLDTKSMINALTVDDEMPSIDAFAKVLEESLSE</sequence>
<protein>
    <recommendedName>
        <fullName evidence="3">Recombinational DNA repair protein (RecE pathway)</fullName>
    </recommendedName>
</protein>
<reference evidence="1 2" key="1">
    <citation type="journal article" date="2013" name="Genome Biol. Evol.">
        <title>Genomic Diversity of "Deep Ecotype" Alteromonas macleodii Isolates: Evidence for Pan-Mediterranean Clonal Frames.</title>
        <authorList>
            <person name="Lopez-Perez M."/>
            <person name="Gonzaga A."/>
            <person name="Rodriguez-Valera F."/>
        </authorList>
    </citation>
    <scope>NUCLEOTIDE SEQUENCE [LARGE SCALE GENOMIC DNA]</scope>
    <source>
        <strain evidence="2">'English Channel 615'</strain>
        <plasmid evidence="2">Plasmid</plasmid>
    </source>
</reference>
<accession>S5AKZ0</accession>
<dbReference type="BioCyc" id="AMAC1300253:G12YX-3486-MONOMER"/>
<dbReference type="Proteomes" id="UP000014909">
    <property type="component" value="Plasmid unnamed"/>
</dbReference>
<dbReference type="PATRIC" id="fig|1300253.3.peg.4606"/>
<organism evidence="1 2">
    <name type="scientific">Alteromonas mediterranea 615</name>
    <dbReference type="NCBI Taxonomy" id="1300253"/>
    <lineage>
        <taxon>Bacteria</taxon>
        <taxon>Pseudomonadati</taxon>
        <taxon>Pseudomonadota</taxon>
        <taxon>Gammaproteobacteria</taxon>
        <taxon>Alteromonadales</taxon>
        <taxon>Alteromonadaceae</taxon>
        <taxon>Alteromonas/Salinimonas group</taxon>
        <taxon>Alteromonas</taxon>
    </lineage>
</organism>
<dbReference type="InterPro" id="IPR018330">
    <property type="entry name" value="RecT_fam"/>
</dbReference>
<proteinExistence type="predicted"/>
<geneLocation type="plasmid" evidence="1">
    <name>unnamed</name>
</geneLocation>
<dbReference type="HOGENOM" id="CLU_1072149_0_0_6"/>
<gene>
    <name evidence="1" type="ORF">I633_22081</name>
</gene>